<sequence length="99" mass="10866">MEGLTQFVSKSFENKTKVEVCDNTSETVWTAHAASRDRPSSSPSSHIDAETSIDCDVTVDDEPTDLSVSKIDVCSSRAVTPEESIEPDESGKNTILYFY</sequence>
<gene>
    <name evidence="2" type="ORF">DPMN_134390</name>
</gene>
<protein>
    <submittedName>
        <fullName evidence="2">Uncharacterized protein</fullName>
    </submittedName>
</protein>
<evidence type="ECO:0000256" key="1">
    <source>
        <dbReference type="SAM" id="MobiDB-lite"/>
    </source>
</evidence>
<dbReference type="AlphaFoldDB" id="A0A9D4JAN5"/>
<accession>A0A9D4JAN5</accession>
<dbReference type="EMBL" id="JAIWYP010000006">
    <property type="protein sequence ID" value="KAH3806076.1"/>
    <property type="molecule type" value="Genomic_DNA"/>
</dbReference>
<dbReference type="Proteomes" id="UP000828390">
    <property type="component" value="Unassembled WGS sequence"/>
</dbReference>
<proteinExistence type="predicted"/>
<name>A0A9D4JAN5_DREPO</name>
<organism evidence="2 3">
    <name type="scientific">Dreissena polymorpha</name>
    <name type="common">Zebra mussel</name>
    <name type="synonym">Mytilus polymorpha</name>
    <dbReference type="NCBI Taxonomy" id="45954"/>
    <lineage>
        <taxon>Eukaryota</taxon>
        <taxon>Metazoa</taxon>
        <taxon>Spiralia</taxon>
        <taxon>Lophotrochozoa</taxon>
        <taxon>Mollusca</taxon>
        <taxon>Bivalvia</taxon>
        <taxon>Autobranchia</taxon>
        <taxon>Heteroconchia</taxon>
        <taxon>Euheterodonta</taxon>
        <taxon>Imparidentia</taxon>
        <taxon>Neoheterodontei</taxon>
        <taxon>Myida</taxon>
        <taxon>Dreissenoidea</taxon>
        <taxon>Dreissenidae</taxon>
        <taxon>Dreissena</taxon>
    </lineage>
</organism>
<evidence type="ECO:0000313" key="2">
    <source>
        <dbReference type="EMBL" id="KAH3806076.1"/>
    </source>
</evidence>
<feature type="region of interest" description="Disordered" evidence="1">
    <location>
        <begin position="30"/>
        <end position="52"/>
    </location>
</feature>
<reference evidence="2" key="1">
    <citation type="journal article" date="2019" name="bioRxiv">
        <title>The Genome of the Zebra Mussel, Dreissena polymorpha: A Resource for Invasive Species Research.</title>
        <authorList>
            <person name="McCartney M.A."/>
            <person name="Auch B."/>
            <person name="Kono T."/>
            <person name="Mallez S."/>
            <person name="Zhang Y."/>
            <person name="Obille A."/>
            <person name="Becker A."/>
            <person name="Abrahante J.E."/>
            <person name="Garbe J."/>
            <person name="Badalamenti J.P."/>
            <person name="Herman A."/>
            <person name="Mangelson H."/>
            <person name="Liachko I."/>
            <person name="Sullivan S."/>
            <person name="Sone E.D."/>
            <person name="Koren S."/>
            <person name="Silverstein K.A.T."/>
            <person name="Beckman K.B."/>
            <person name="Gohl D.M."/>
        </authorList>
    </citation>
    <scope>NUCLEOTIDE SEQUENCE</scope>
    <source>
        <strain evidence="2">Duluth1</strain>
        <tissue evidence="2">Whole animal</tissue>
    </source>
</reference>
<evidence type="ECO:0000313" key="3">
    <source>
        <dbReference type="Proteomes" id="UP000828390"/>
    </source>
</evidence>
<keyword evidence="3" id="KW-1185">Reference proteome</keyword>
<reference evidence="2" key="2">
    <citation type="submission" date="2020-11" db="EMBL/GenBank/DDBJ databases">
        <authorList>
            <person name="McCartney M.A."/>
            <person name="Auch B."/>
            <person name="Kono T."/>
            <person name="Mallez S."/>
            <person name="Becker A."/>
            <person name="Gohl D.M."/>
            <person name="Silverstein K.A.T."/>
            <person name="Koren S."/>
            <person name="Bechman K.B."/>
            <person name="Herman A."/>
            <person name="Abrahante J.E."/>
            <person name="Garbe J."/>
        </authorList>
    </citation>
    <scope>NUCLEOTIDE SEQUENCE</scope>
    <source>
        <strain evidence="2">Duluth1</strain>
        <tissue evidence="2">Whole animal</tissue>
    </source>
</reference>
<comment type="caution">
    <text evidence="2">The sequence shown here is derived from an EMBL/GenBank/DDBJ whole genome shotgun (WGS) entry which is preliminary data.</text>
</comment>